<dbReference type="Proteomes" id="UP001199642">
    <property type="component" value="Chromosome"/>
</dbReference>
<proteinExistence type="predicted"/>
<evidence type="ECO:0000313" key="1">
    <source>
        <dbReference type="EMBL" id="UGS28489.1"/>
    </source>
</evidence>
<keyword evidence="2" id="KW-1185">Reference proteome</keyword>
<dbReference type="PANTHER" id="PTHR43649:SF12">
    <property type="entry name" value="DIACETYLCHITOBIOSE BINDING PROTEIN DASA"/>
    <property type="match status" value="1"/>
</dbReference>
<dbReference type="EMBL" id="CP082781">
    <property type="protein sequence ID" value="UGS28489.1"/>
    <property type="molecule type" value="Genomic_DNA"/>
</dbReference>
<dbReference type="PANTHER" id="PTHR43649">
    <property type="entry name" value="ARABINOSE-BINDING PROTEIN-RELATED"/>
    <property type="match status" value="1"/>
</dbReference>
<organism evidence="1 2">
    <name type="scientific">Microbacterium resistens</name>
    <dbReference type="NCBI Taxonomy" id="156977"/>
    <lineage>
        <taxon>Bacteria</taxon>
        <taxon>Bacillati</taxon>
        <taxon>Actinomycetota</taxon>
        <taxon>Actinomycetes</taxon>
        <taxon>Micrococcales</taxon>
        <taxon>Microbacteriaceae</taxon>
        <taxon>Microbacterium</taxon>
    </lineage>
</organism>
<protein>
    <submittedName>
        <fullName evidence="1">Extracellular solute-binding protein</fullName>
    </submittedName>
</protein>
<dbReference type="Pfam" id="PF01547">
    <property type="entry name" value="SBP_bac_1"/>
    <property type="match status" value="1"/>
</dbReference>
<gene>
    <name evidence="1" type="ORF">K8F61_06570</name>
</gene>
<dbReference type="InterPro" id="IPR006059">
    <property type="entry name" value="SBP"/>
</dbReference>
<reference evidence="1 2" key="1">
    <citation type="submission" date="2023-01" db="EMBL/GenBank/DDBJ databases">
        <title>Characterization of estradiol degrading bacteria Microbacterium sp. MZT7 and reveal degrading genes through genome analysis.</title>
        <authorList>
            <person name="Hao P."/>
            <person name="Gao Y."/>
        </authorList>
    </citation>
    <scope>NUCLEOTIDE SEQUENCE [LARGE SCALE GENOMIC DNA]</scope>
    <source>
        <strain evidence="1 2">MZT7</strain>
    </source>
</reference>
<evidence type="ECO:0000313" key="2">
    <source>
        <dbReference type="Proteomes" id="UP001199642"/>
    </source>
</evidence>
<name>A0ABY3RZG1_9MICO</name>
<accession>A0ABY3RZG1</accession>
<dbReference type="InterPro" id="IPR050490">
    <property type="entry name" value="Bact_solute-bd_prot1"/>
</dbReference>
<dbReference type="Gene3D" id="3.40.190.10">
    <property type="entry name" value="Periplasmic binding protein-like II"/>
    <property type="match status" value="1"/>
</dbReference>
<dbReference type="SUPFAM" id="SSF53850">
    <property type="entry name" value="Periplasmic binding protein-like II"/>
    <property type="match status" value="1"/>
</dbReference>
<sequence>MAVAAGAALVLTGCGGGGASADADTIVIDMWAGSADDTAALEAQLAIAKEQNPDLTIELRTAPWGDFFTKLTTNMASGNMACITGMNSGMLSSYTDGFAPLTDADLKAAGLAESDFADGATEILKNKGTLYGLPFDVSTMLVYYNADQLAAAGVDAPKPGWTFDDFEATAKAATREGKSGFAVGMGDFQWQALPIAKAGQQPVTEDGELQLSDKKFVDAATWYSGLVTDQKVALPVASASDTGWGENQYTSGNAAMAVDGTWNAVGYLNNDSGFAAGMAPLPATADGSLSLILGSGYGIAKSCENKEAALKVLGSLLSAEAQDYIASSGRSYPARAESQPLYFESIDEKYRAQVEEVFTAAFENVQGQYVSDDWSKVGTFVQPQLVSVYNGQETMANVLESAQQQFGN</sequence>